<accession>A0A7N0T504</accession>
<protein>
    <submittedName>
        <fullName evidence="3">Uncharacterized protein</fullName>
    </submittedName>
</protein>
<dbReference type="EnsemblPlants" id="Kaladp0022s0164.1.v1.1">
    <property type="protein sequence ID" value="Kaladp0022s0164.1.v1.1.CDS.1"/>
    <property type="gene ID" value="Kaladp0022s0164.v1.1"/>
</dbReference>
<evidence type="ECO:0000313" key="3">
    <source>
        <dbReference type="EnsemblPlants" id="Kaladp0022s0164.1.v1.1.CDS.1"/>
    </source>
</evidence>
<dbReference type="Gramene" id="Kaladp0022s0164.1.v1.1">
    <property type="protein sequence ID" value="Kaladp0022s0164.1.v1.1.CDS.1"/>
    <property type="gene ID" value="Kaladp0022s0164.v1.1"/>
</dbReference>
<organism evidence="3 4">
    <name type="scientific">Kalanchoe fedtschenkoi</name>
    <name type="common">Lavender scallops</name>
    <name type="synonym">South American air plant</name>
    <dbReference type="NCBI Taxonomy" id="63787"/>
    <lineage>
        <taxon>Eukaryota</taxon>
        <taxon>Viridiplantae</taxon>
        <taxon>Streptophyta</taxon>
        <taxon>Embryophyta</taxon>
        <taxon>Tracheophyta</taxon>
        <taxon>Spermatophyta</taxon>
        <taxon>Magnoliopsida</taxon>
        <taxon>eudicotyledons</taxon>
        <taxon>Gunneridae</taxon>
        <taxon>Pentapetalae</taxon>
        <taxon>Saxifragales</taxon>
        <taxon>Crassulaceae</taxon>
        <taxon>Kalanchoe</taxon>
    </lineage>
</organism>
<keyword evidence="4" id="KW-1185">Reference proteome</keyword>
<name>A0A7N0T504_KALFE</name>
<feature type="compositionally biased region" description="Basic and acidic residues" evidence="1">
    <location>
        <begin position="1"/>
        <end position="21"/>
    </location>
</feature>
<keyword evidence="2" id="KW-0812">Transmembrane</keyword>
<keyword evidence="2" id="KW-0472">Membrane</keyword>
<proteinExistence type="predicted"/>
<dbReference type="Proteomes" id="UP000594263">
    <property type="component" value="Unplaced"/>
</dbReference>
<feature type="region of interest" description="Disordered" evidence="1">
    <location>
        <begin position="1"/>
        <end position="25"/>
    </location>
</feature>
<evidence type="ECO:0000256" key="1">
    <source>
        <dbReference type="SAM" id="MobiDB-lite"/>
    </source>
</evidence>
<dbReference type="AlphaFoldDB" id="A0A7N0T504"/>
<evidence type="ECO:0000313" key="4">
    <source>
        <dbReference type="Proteomes" id="UP000594263"/>
    </source>
</evidence>
<evidence type="ECO:0000256" key="2">
    <source>
        <dbReference type="SAM" id="Phobius"/>
    </source>
</evidence>
<sequence length="118" mass="13442">MEQRIPRMLKDPQRPNGEDRGWVGQAPSPFVSFFTRIVGMEGHVLFLVCIALCVAAVLCGRPILSNMWKEEELSLQDFEAFRFTHSNTNRATLIAITSGYFISFQKCPNFHSYLSVLN</sequence>
<reference evidence="3" key="1">
    <citation type="submission" date="2021-01" db="UniProtKB">
        <authorList>
            <consortium name="EnsemblPlants"/>
        </authorList>
    </citation>
    <scope>IDENTIFICATION</scope>
</reference>
<keyword evidence="2" id="KW-1133">Transmembrane helix</keyword>
<feature type="transmembrane region" description="Helical" evidence="2">
    <location>
        <begin position="44"/>
        <end position="64"/>
    </location>
</feature>